<dbReference type="Gene3D" id="3.40.50.150">
    <property type="entry name" value="Vaccinia Virus protein VP39"/>
    <property type="match status" value="1"/>
</dbReference>
<keyword evidence="10" id="KW-1185">Reference proteome</keyword>
<dbReference type="GO" id="GO:0032259">
    <property type="term" value="P:methylation"/>
    <property type="evidence" value="ECO:0007669"/>
    <property type="project" value="UniProtKB-KW"/>
</dbReference>
<reference evidence="8" key="2">
    <citation type="submission" date="2015-08" db="EMBL/GenBank/DDBJ databases">
        <authorList>
            <person name="Babu N.S."/>
            <person name="Beckwith C.J."/>
            <person name="Beseler K.G."/>
            <person name="Brison A."/>
            <person name="Carone J.V."/>
            <person name="Caskin T.P."/>
            <person name="Diamond M."/>
            <person name="Durham M.E."/>
            <person name="Foxe J.M."/>
            <person name="Go M."/>
            <person name="Henderson B.A."/>
            <person name="Jones I.B."/>
            <person name="McGettigan J.A."/>
            <person name="Micheletti S.J."/>
            <person name="Nasrallah M.E."/>
            <person name="Ortiz D."/>
            <person name="Piller C.R."/>
            <person name="Privatt S.R."/>
            <person name="Schneider S.L."/>
            <person name="Sharp S."/>
            <person name="Smith T.C."/>
            <person name="Stanton J.D."/>
            <person name="Ullery H.E."/>
            <person name="Wilson R.J."/>
            <person name="Serrano M.G."/>
            <person name="Buck G."/>
            <person name="Lee V."/>
            <person name="Wang Y."/>
            <person name="Carvalho R."/>
            <person name="Voegtly L."/>
            <person name="Shi R."/>
            <person name="Duckworth R."/>
            <person name="Johnson A."/>
            <person name="Loviza R."/>
            <person name="Walstead R."/>
            <person name="Shah Z."/>
            <person name="Kiflezghi M."/>
            <person name="Wade K."/>
            <person name="Ball S.L."/>
            <person name="Bradley K.W."/>
            <person name="Asai D.J."/>
            <person name="Bowman C.A."/>
            <person name="Russell D.A."/>
            <person name="Pope W.H."/>
            <person name="Jacobs-Sera D."/>
            <person name="Hendrix R.W."/>
            <person name="Hatfull G.F."/>
        </authorList>
    </citation>
    <scope>NUCLEOTIDE SEQUENCE [LARGE SCALE GENOMIC DNA]</scope>
</reference>
<dbReference type="VEuPathDB" id="CryptoDB:ChTU502y2012_377g0020"/>
<proteinExistence type="predicted"/>
<keyword evidence="2 6" id="KW-0489">Methyltransferase</keyword>
<evidence type="ECO:0000256" key="5">
    <source>
        <dbReference type="ARBA" id="ARBA00023242"/>
    </source>
</evidence>
<dbReference type="PROSITE" id="PS51678">
    <property type="entry name" value="SAM_MT_PRMT"/>
    <property type="match status" value="1"/>
</dbReference>
<evidence type="ECO:0000256" key="1">
    <source>
        <dbReference type="ARBA" id="ARBA00004123"/>
    </source>
</evidence>
<dbReference type="EMBL" id="LN877954">
    <property type="protein sequence ID" value="CUV08027.1"/>
    <property type="molecule type" value="Genomic_DNA"/>
</dbReference>
<dbReference type="PANTHER" id="PTHR11006:SF53">
    <property type="entry name" value="PROTEIN ARGININE N-METHYLTRANSFERASE 3"/>
    <property type="match status" value="1"/>
</dbReference>
<sequence length="348" mass="40433">MIKPTEEELKEFKNSWNPLVQEDISSADYYFNSYAHFGIHEEMLKDSVRTGSYQKAIMSNKHLFQDKIVLDVGSGTGILCMFAAMAGAKHVYGIECSEIVHVARNIIKDNNLSDKITFIQSKAEEAVLPVEKVDIIISEWMGYLLLYESMLDTVLFCRDKWLNEDGLIFPDRAQMYIAGIEDAEYKQEKLGYWNNVYGFNYQYVKPCIMEEPIIDTVGENAVNTSSYCILDIDLYKCKKEDLEFVSPFYLKAARKDFVHAFIVWFDIIFGCGHKPVTFTTSPFGKYTHWKQSVFYFEEDLVCDTNDMISGIFALKKNTKNVRDLDIKIKFNFTKNNSSIERINYYRLR</sequence>
<dbReference type="CDD" id="cd02440">
    <property type="entry name" value="AdoMet_MTases"/>
    <property type="match status" value="1"/>
</dbReference>
<keyword evidence="4 6" id="KW-0949">S-adenosyl-L-methionine</keyword>
<organism evidence="8">
    <name type="scientific">Cryptosporidium hominis</name>
    <dbReference type="NCBI Taxonomy" id="237895"/>
    <lineage>
        <taxon>Eukaryota</taxon>
        <taxon>Sar</taxon>
        <taxon>Alveolata</taxon>
        <taxon>Apicomplexa</taxon>
        <taxon>Conoidasida</taxon>
        <taxon>Coccidia</taxon>
        <taxon>Eucoccidiorida</taxon>
        <taxon>Eimeriorina</taxon>
        <taxon>Cryptosporidiidae</taxon>
        <taxon>Cryptosporidium</taxon>
    </lineage>
</organism>
<dbReference type="Proteomes" id="UP001429100">
    <property type="component" value="Unassembled WGS sequence"/>
</dbReference>
<dbReference type="Pfam" id="PF22528">
    <property type="entry name" value="PRMT_C"/>
    <property type="match status" value="1"/>
</dbReference>
<reference evidence="9 10" key="3">
    <citation type="submission" date="2017-10" db="EMBL/GenBank/DDBJ databases">
        <title>Consistent, comparative and evidence-based genome annotation and re-annotation for the closely-related species, Cryptosporidium parvum, C. hominis and C. tyzzeri.</title>
        <authorList>
            <person name="Baptista R.P."/>
            <person name="Li Y."/>
            <person name="Sateriale A."/>
            <person name="Striepen B."/>
            <person name="Kissinger J.C."/>
        </authorList>
    </citation>
    <scope>NUCLEOTIDE SEQUENCE [LARGE SCALE GENOMIC DNA]</scope>
    <source>
        <strain evidence="9">30976</strain>
    </source>
</reference>
<evidence type="ECO:0000313" key="10">
    <source>
        <dbReference type="Proteomes" id="UP001429100"/>
    </source>
</evidence>
<reference evidence="9 10" key="1">
    <citation type="submission" date="2014-11" db="EMBL/GenBank/DDBJ databases">
        <title>Comparative genomic analysis of Cryptosporidium hominis reveals occurrence of genetic recombination in virulent subtypes.</title>
        <authorList>
            <person name="Guo Y."/>
            <person name="Tang K."/>
            <person name="Frace M."/>
            <person name="Li N."/>
            <person name="Roellig D.M."/>
            <person name="Sammons S."/>
            <person name="Knipe K."/>
            <person name="Rowe L."/>
            <person name="Feng Y."/>
            <person name="Xiao L."/>
        </authorList>
    </citation>
    <scope>NUCLEOTIDE SEQUENCE [LARGE SCALE GENOMIC DNA]</scope>
    <source>
        <strain evidence="9">30976</strain>
    </source>
</reference>
<feature type="domain" description="Protein arginine N-methyltransferase" evidence="7">
    <location>
        <begin position="171"/>
        <end position="333"/>
    </location>
</feature>
<evidence type="ECO:0000313" key="9">
    <source>
        <dbReference type="EMBL" id="PPS98330.1"/>
    </source>
</evidence>
<name>A0A0S4TLL5_CRYHO</name>
<protein>
    <submittedName>
        <fullName evidence="9">Arginine n-methyltransferase</fullName>
    </submittedName>
</protein>
<dbReference type="Gene3D" id="2.70.160.11">
    <property type="entry name" value="Hnrnp arginine n-methyltransferase1"/>
    <property type="match status" value="1"/>
</dbReference>
<dbReference type="FunFam" id="3.40.50.150:FF:000116">
    <property type="entry name" value="probable protein arginine N-methyltransferase 1"/>
    <property type="match status" value="1"/>
</dbReference>
<dbReference type="Proteomes" id="UP000199752">
    <property type="component" value="Chromosome 8"/>
</dbReference>
<dbReference type="AlphaFoldDB" id="A0A0S4TLL5"/>
<dbReference type="SUPFAM" id="SSF53335">
    <property type="entry name" value="S-adenosyl-L-methionine-dependent methyltransferases"/>
    <property type="match status" value="1"/>
</dbReference>
<dbReference type="VEuPathDB" id="CryptoDB:GY17_00000924"/>
<evidence type="ECO:0000313" key="8">
    <source>
        <dbReference type="EMBL" id="CUV08027.1"/>
    </source>
</evidence>
<dbReference type="VEuPathDB" id="CryptoDB:CHUDEA8_4760"/>
<dbReference type="EMBL" id="JTAI01000002">
    <property type="protein sequence ID" value="PPS98330.1"/>
    <property type="molecule type" value="Genomic_DNA"/>
</dbReference>
<dbReference type="GO" id="GO:0005634">
    <property type="term" value="C:nucleus"/>
    <property type="evidence" value="ECO:0007669"/>
    <property type="project" value="UniProtKB-SubCell"/>
</dbReference>
<accession>A0A0S4TLL5</accession>
<gene>
    <name evidence="8" type="ORF">CHUDEA8_4760</name>
    <name evidence="9" type="ORF">GY17_00000924</name>
</gene>
<evidence type="ECO:0000256" key="2">
    <source>
        <dbReference type="ARBA" id="ARBA00022603"/>
    </source>
</evidence>
<dbReference type="InterPro" id="IPR055135">
    <property type="entry name" value="PRMT_dom"/>
</dbReference>
<evidence type="ECO:0000259" key="7">
    <source>
        <dbReference type="Pfam" id="PF22528"/>
    </source>
</evidence>
<comment type="subcellular location">
    <subcellularLocation>
        <location evidence="1">Nucleus</location>
    </subcellularLocation>
</comment>
<dbReference type="InterPro" id="IPR029063">
    <property type="entry name" value="SAM-dependent_MTases_sf"/>
</dbReference>
<dbReference type="Pfam" id="PF06325">
    <property type="entry name" value="PrmA"/>
    <property type="match status" value="1"/>
</dbReference>
<evidence type="ECO:0000256" key="3">
    <source>
        <dbReference type="ARBA" id="ARBA00022679"/>
    </source>
</evidence>
<dbReference type="PANTHER" id="PTHR11006">
    <property type="entry name" value="PROTEIN ARGININE N-METHYLTRANSFERASE"/>
    <property type="match status" value="1"/>
</dbReference>
<dbReference type="FunFam" id="2.70.160.11:FF:000001">
    <property type="entry name" value="Blast:Protein arginine N-methyltransferase 1"/>
    <property type="match status" value="1"/>
</dbReference>
<dbReference type="OrthoDB" id="7848332at2759"/>
<evidence type="ECO:0000256" key="6">
    <source>
        <dbReference type="PROSITE-ProRule" id="PRU01015"/>
    </source>
</evidence>
<dbReference type="VEuPathDB" id="CryptoDB:Chro.80547"/>
<dbReference type="GO" id="GO:0016274">
    <property type="term" value="F:protein-arginine N-methyltransferase activity"/>
    <property type="evidence" value="ECO:0007669"/>
    <property type="project" value="InterPro"/>
</dbReference>
<keyword evidence="5" id="KW-0539">Nucleus</keyword>
<dbReference type="GO" id="GO:0042054">
    <property type="term" value="F:histone methyltransferase activity"/>
    <property type="evidence" value="ECO:0007669"/>
    <property type="project" value="TreeGrafter"/>
</dbReference>
<evidence type="ECO:0000256" key="4">
    <source>
        <dbReference type="ARBA" id="ARBA00022691"/>
    </source>
</evidence>
<keyword evidence="3 6" id="KW-0808">Transferase</keyword>
<dbReference type="InterPro" id="IPR025799">
    <property type="entry name" value="Arg_MeTrfase"/>
</dbReference>